<dbReference type="InterPro" id="IPR000477">
    <property type="entry name" value="RT_dom"/>
</dbReference>
<keyword evidence="4" id="KW-1185">Reference proteome</keyword>
<reference evidence="3" key="1">
    <citation type="journal article" date="2022" name="Int. J. Mol. Sci.">
        <title>Draft Genome of Tanacetum Coccineum: Genomic Comparison of Closely Related Tanacetum-Family Plants.</title>
        <authorList>
            <person name="Yamashiro T."/>
            <person name="Shiraishi A."/>
            <person name="Nakayama K."/>
            <person name="Satake H."/>
        </authorList>
    </citation>
    <scope>NUCLEOTIDE SEQUENCE</scope>
</reference>
<dbReference type="Gene3D" id="3.60.10.10">
    <property type="entry name" value="Endonuclease/exonuclease/phosphatase"/>
    <property type="match status" value="1"/>
</dbReference>
<feature type="coiled-coil region" evidence="1">
    <location>
        <begin position="173"/>
        <end position="200"/>
    </location>
</feature>
<dbReference type="InterPro" id="IPR043502">
    <property type="entry name" value="DNA/RNA_pol_sf"/>
</dbReference>
<name>A0ABQ5FCV1_9ASTR</name>
<dbReference type="SUPFAM" id="SSF56672">
    <property type="entry name" value="DNA/RNA polymerases"/>
    <property type="match status" value="1"/>
</dbReference>
<dbReference type="Pfam" id="PF00078">
    <property type="entry name" value="RVT_1"/>
    <property type="match status" value="1"/>
</dbReference>
<comment type="caution">
    <text evidence="3">The sequence shown here is derived from an EMBL/GenBank/DDBJ whole genome shotgun (WGS) entry which is preliminary data.</text>
</comment>
<gene>
    <name evidence="3" type="ORF">Tco_1004784</name>
</gene>
<dbReference type="InterPro" id="IPR036691">
    <property type="entry name" value="Endo/exonu/phosph_ase_sf"/>
</dbReference>
<sequence length="959" mass="109925">MPPDTYSVQAPSGGVTIMGDFNEVRYKSDRFGSVFNVQGANVFNSFIANAGLEEVPLGGSTFTWCHKLATKMSKLDRFLIFENLLITCPNITTITLECCLSDHRPILLRESQFDYGLTPFRFFHYWLDMEGFNKIVEDAWSEAPCDDSNAMISMMKKLKYLKLKIREWNKGNMKNMKNVKEKHKRDLEALERTIDKGEGTDEVADAMMEVVKSLQNIDKLQALEMAQKAKVDIRYPNTISLDQQADLELNVSKEELKRAVWDCRTDKSPGLDGFTFGFYRRFWKIIENDVFEDVKQFFTYGDILKGCNSCFIALIPKIPDANLVKDFRPISLIGSLYKIIAKIMVNRLVGVLGDIVNEVQSAFIADRQILDGPFILNEVLQWYKLKKKQSLIFKVDFEKAYDSVRWDFLDEVLRKFGFGDKWCNWIQCCLRSSRGSIIINGSPTEEFQFFKGLKQGDPLSPFLFILIMEILHLSFQRVVDAGMFKGIQLSPSVNLSHMFYADDAVFVGQWCDGNIDTLVHVLECFYRASGLRINMSKSKIMGVLVESDKVKCDASKLGCLILKTPFSYLGTQVGGSMSRIQAWNEVVNKVKAWLSKWKIKALPIGGRLTLLKSVLRSMPIFHMSIFRVLLGVLRMLESIRSHFFNGHELNSKKSTWVKWNNMLAPKEKGGLGVSSLYALNRGLMCKWIRRFYTQNTSLWESVIKAIHGDDGKVGKAVHTGIQSCWMNIVHEINVGGNAFKDLYPRMGGVEQDQYDTLSDQVHDVILVPMSDMWVWSLESSGEYSVASIRKAIDYKRLPEVATKTRWIKYVPIKVNAHAWKVKMDSLPTRFNISRRGIDIESIVCSICSNRVESFSHLFFSCSMVRLLARKIIHWWDVPYEEVNSFEDWITWLYLRLPSKHKMMFEGQKWNKSITEMVPDREGKCNESFPTGKPPALSQKWGLNVQSEETTKSISAIYSS</sequence>
<dbReference type="PANTHER" id="PTHR33116:SF81">
    <property type="entry name" value="RNA-DIRECTED DNA POLYMERASE"/>
    <property type="match status" value="1"/>
</dbReference>
<dbReference type="PROSITE" id="PS50878">
    <property type="entry name" value="RT_POL"/>
    <property type="match status" value="1"/>
</dbReference>
<accession>A0ABQ5FCV1</accession>
<evidence type="ECO:0000256" key="1">
    <source>
        <dbReference type="SAM" id="Coils"/>
    </source>
</evidence>
<dbReference type="CDD" id="cd01650">
    <property type="entry name" value="RT_nLTR_like"/>
    <property type="match status" value="1"/>
</dbReference>
<feature type="domain" description="Reverse transcriptase" evidence="2">
    <location>
        <begin position="296"/>
        <end position="573"/>
    </location>
</feature>
<dbReference type="EMBL" id="BQNB010017272">
    <property type="protein sequence ID" value="GJT61251.1"/>
    <property type="molecule type" value="Genomic_DNA"/>
</dbReference>
<keyword evidence="3" id="KW-0808">Transferase</keyword>
<keyword evidence="3" id="KW-0695">RNA-directed DNA polymerase</keyword>
<keyword evidence="1" id="KW-0175">Coiled coil</keyword>
<evidence type="ECO:0000313" key="4">
    <source>
        <dbReference type="Proteomes" id="UP001151760"/>
    </source>
</evidence>
<dbReference type="SUPFAM" id="SSF56219">
    <property type="entry name" value="DNase I-like"/>
    <property type="match status" value="1"/>
</dbReference>
<dbReference type="InterPro" id="IPR026960">
    <property type="entry name" value="RVT-Znf"/>
</dbReference>
<dbReference type="Proteomes" id="UP001151760">
    <property type="component" value="Unassembled WGS sequence"/>
</dbReference>
<evidence type="ECO:0000259" key="2">
    <source>
        <dbReference type="PROSITE" id="PS50878"/>
    </source>
</evidence>
<reference evidence="3" key="2">
    <citation type="submission" date="2022-01" db="EMBL/GenBank/DDBJ databases">
        <authorList>
            <person name="Yamashiro T."/>
            <person name="Shiraishi A."/>
            <person name="Satake H."/>
            <person name="Nakayama K."/>
        </authorList>
    </citation>
    <scope>NUCLEOTIDE SEQUENCE</scope>
</reference>
<proteinExistence type="predicted"/>
<dbReference type="Pfam" id="PF13966">
    <property type="entry name" value="zf-RVT"/>
    <property type="match status" value="1"/>
</dbReference>
<organism evidence="3 4">
    <name type="scientific">Tanacetum coccineum</name>
    <dbReference type="NCBI Taxonomy" id="301880"/>
    <lineage>
        <taxon>Eukaryota</taxon>
        <taxon>Viridiplantae</taxon>
        <taxon>Streptophyta</taxon>
        <taxon>Embryophyta</taxon>
        <taxon>Tracheophyta</taxon>
        <taxon>Spermatophyta</taxon>
        <taxon>Magnoliopsida</taxon>
        <taxon>eudicotyledons</taxon>
        <taxon>Gunneridae</taxon>
        <taxon>Pentapetalae</taxon>
        <taxon>asterids</taxon>
        <taxon>campanulids</taxon>
        <taxon>Asterales</taxon>
        <taxon>Asteraceae</taxon>
        <taxon>Asteroideae</taxon>
        <taxon>Anthemideae</taxon>
        <taxon>Anthemidinae</taxon>
        <taxon>Tanacetum</taxon>
    </lineage>
</organism>
<evidence type="ECO:0000313" key="3">
    <source>
        <dbReference type="EMBL" id="GJT61251.1"/>
    </source>
</evidence>
<dbReference type="GO" id="GO:0003964">
    <property type="term" value="F:RNA-directed DNA polymerase activity"/>
    <property type="evidence" value="ECO:0007669"/>
    <property type="project" value="UniProtKB-KW"/>
</dbReference>
<keyword evidence="3" id="KW-0548">Nucleotidyltransferase</keyword>
<protein>
    <submittedName>
        <fullName evidence="3">RNA-directed DNA polymerase, eukaryota, reverse transcriptase zinc-binding domain protein</fullName>
    </submittedName>
</protein>
<dbReference type="PANTHER" id="PTHR33116">
    <property type="entry name" value="REVERSE TRANSCRIPTASE ZINC-BINDING DOMAIN-CONTAINING PROTEIN-RELATED-RELATED"/>
    <property type="match status" value="1"/>
</dbReference>